<sequence>MMKKTFLIALSILTLTSSLNAFASTLDDNVIEDLEKFHIVEKSDDLRLNDHITRAEVVKMVSVATGNYDIDHVGTDQIFSDVPPTHWVVKYVRTAWDSYIISGYEDNTFRPENNITYNELQKIIVSALGYTQYAEMQGGYPDGYLTYSEKYNIMNNVDTSDSNAYVTRKDAMQMIYNSLDAPLLVYMRTNYLEDGSITYVYEWRDGEHRQFESLRMRLDEEFS</sequence>
<keyword evidence="5" id="KW-1185">Reference proteome</keyword>
<dbReference type="EMBL" id="JAJEQM010000001">
    <property type="protein sequence ID" value="MCC2209273.1"/>
    <property type="molecule type" value="Genomic_DNA"/>
</dbReference>
<proteinExistence type="predicted"/>
<keyword evidence="2" id="KW-0732">Signal</keyword>
<feature type="signal peptide" evidence="2">
    <location>
        <begin position="1"/>
        <end position="23"/>
    </location>
</feature>
<dbReference type="PROSITE" id="PS51272">
    <property type="entry name" value="SLH"/>
    <property type="match status" value="1"/>
</dbReference>
<evidence type="ECO:0000256" key="1">
    <source>
        <dbReference type="ARBA" id="ARBA00022737"/>
    </source>
</evidence>
<evidence type="ECO:0000313" key="5">
    <source>
        <dbReference type="Proteomes" id="UP001198242"/>
    </source>
</evidence>
<protein>
    <submittedName>
        <fullName evidence="4">S-layer homology domain-containing protein</fullName>
    </submittedName>
</protein>
<dbReference type="Pfam" id="PF00395">
    <property type="entry name" value="SLH"/>
    <property type="match status" value="1"/>
</dbReference>
<dbReference type="RefSeq" id="WP_349164149.1">
    <property type="nucleotide sequence ID" value="NZ_JBBNHX010000068.1"/>
</dbReference>
<dbReference type="AlphaFoldDB" id="A0AAE3J7Z9"/>
<dbReference type="Proteomes" id="UP001198242">
    <property type="component" value="Unassembled WGS sequence"/>
</dbReference>
<evidence type="ECO:0000259" key="3">
    <source>
        <dbReference type="PROSITE" id="PS51272"/>
    </source>
</evidence>
<name>A0AAE3J7Z9_9FIRM</name>
<dbReference type="InterPro" id="IPR001119">
    <property type="entry name" value="SLH_dom"/>
</dbReference>
<evidence type="ECO:0000256" key="2">
    <source>
        <dbReference type="SAM" id="SignalP"/>
    </source>
</evidence>
<organism evidence="4 5">
    <name type="scientific">Hominilimicola fabiformis</name>
    <dbReference type="NCBI Taxonomy" id="2885356"/>
    <lineage>
        <taxon>Bacteria</taxon>
        <taxon>Bacillati</taxon>
        <taxon>Bacillota</taxon>
        <taxon>Clostridia</taxon>
        <taxon>Eubacteriales</taxon>
        <taxon>Oscillospiraceae</taxon>
        <taxon>Hominilimicola</taxon>
    </lineage>
</organism>
<feature type="domain" description="SLH" evidence="3">
    <location>
        <begin position="75"/>
        <end position="138"/>
    </location>
</feature>
<accession>A0AAE3J7Z9</accession>
<comment type="caution">
    <text evidence="4">The sequence shown here is derived from an EMBL/GenBank/DDBJ whole genome shotgun (WGS) entry which is preliminary data.</text>
</comment>
<evidence type="ECO:0000313" key="4">
    <source>
        <dbReference type="EMBL" id="MCC2209273.1"/>
    </source>
</evidence>
<gene>
    <name evidence="4" type="ORF">LKE05_00445</name>
</gene>
<keyword evidence="1" id="KW-0677">Repeat</keyword>
<reference evidence="4 5" key="1">
    <citation type="submission" date="2021-10" db="EMBL/GenBank/DDBJ databases">
        <title>Anaerobic single-cell dispensing facilitates the cultivation of human gut bacteria.</title>
        <authorList>
            <person name="Afrizal A."/>
        </authorList>
    </citation>
    <scope>NUCLEOTIDE SEQUENCE [LARGE SCALE GENOMIC DNA]</scope>
    <source>
        <strain evidence="4 5">CLA-AA-H232</strain>
    </source>
</reference>
<feature type="chain" id="PRO_5042007022" evidence="2">
    <location>
        <begin position="24"/>
        <end position="223"/>
    </location>
</feature>